<comment type="caution">
    <text evidence="1">The sequence shown here is derived from an EMBL/GenBank/DDBJ whole genome shotgun (WGS) entry which is preliminary data.</text>
</comment>
<dbReference type="EMBL" id="CALNXK010000060">
    <property type="protein sequence ID" value="CAH3138135.1"/>
    <property type="molecule type" value="Genomic_DNA"/>
</dbReference>
<name>A0ABN8P8U0_9CNID</name>
<proteinExistence type="predicted"/>
<evidence type="ECO:0000313" key="1">
    <source>
        <dbReference type="EMBL" id="CAH3138135.1"/>
    </source>
</evidence>
<organism evidence="1 2">
    <name type="scientific">Porites lobata</name>
    <dbReference type="NCBI Taxonomy" id="104759"/>
    <lineage>
        <taxon>Eukaryota</taxon>
        <taxon>Metazoa</taxon>
        <taxon>Cnidaria</taxon>
        <taxon>Anthozoa</taxon>
        <taxon>Hexacorallia</taxon>
        <taxon>Scleractinia</taxon>
        <taxon>Fungiina</taxon>
        <taxon>Poritidae</taxon>
        <taxon>Porites</taxon>
    </lineage>
</organism>
<reference evidence="1 2" key="1">
    <citation type="submission" date="2022-05" db="EMBL/GenBank/DDBJ databases">
        <authorList>
            <consortium name="Genoscope - CEA"/>
            <person name="William W."/>
        </authorList>
    </citation>
    <scope>NUCLEOTIDE SEQUENCE [LARGE SCALE GENOMIC DNA]</scope>
</reference>
<dbReference type="SUPFAM" id="SSF56219">
    <property type="entry name" value="DNase I-like"/>
    <property type="match status" value="1"/>
</dbReference>
<evidence type="ECO:0008006" key="3">
    <source>
        <dbReference type="Google" id="ProtNLM"/>
    </source>
</evidence>
<dbReference type="Proteomes" id="UP001159405">
    <property type="component" value="Unassembled WGS sequence"/>
</dbReference>
<protein>
    <recommendedName>
        <fullName evidence="3">Endonuclease/exonuclease/phosphatase domain-containing protein</fullName>
    </recommendedName>
</protein>
<dbReference type="PANTHER" id="PTHR47510">
    <property type="entry name" value="REVERSE TRANSCRIPTASE DOMAIN-CONTAINING PROTEIN"/>
    <property type="match status" value="1"/>
</dbReference>
<keyword evidence="2" id="KW-1185">Reference proteome</keyword>
<dbReference type="PANTHER" id="PTHR47510:SF3">
    <property type="entry name" value="ENDO_EXONUCLEASE_PHOSPHATASE DOMAIN-CONTAINING PROTEIN"/>
    <property type="match status" value="1"/>
</dbReference>
<gene>
    <name evidence="1" type="ORF">PLOB_00040010</name>
</gene>
<sequence>MEHEEVESIWVQLRPHSPPQNISIIFLGVVYHSTTNGEVENATLRDHIQRNIDKYLLKHPNVTVILTGDFNPTSNGLHSDSISRTNHLKQLVQFNTRVSGILDWFFTNRPHTFDL</sequence>
<evidence type="ECO:0000313" key="2">
    <source>
        <dbReference type="Proteomes" id="UP001159405"/>
    </source>
</evidence>
<dbReference type="InterPro" id="IPR036691">
    <property type="entry name" value="Endo/exonu/phosph_ase_sf"/>
</dbReference>
<accession>A0ABN8P8U0</accession>